<accession>A0A371IEL8</accession>
<keyword evidence="2" id="KW-1185">Reference proteome</keyword>
<dbReference type="AlphaFoldDB" id="A0A371IEL8"/>
<evidence type="ECO:0000313" key="2">
    <source>
        <dbReference type="Proteomes" id="UP000257109"/>
    </source>
</evidence>
<sequence length="83" mass="9447">MIPVLLLLRRLSYFFNKKKGQISDPYDMISGDPSQSSIKARASPLLDFTNRLFQLPRSRNPCYRRATVATPSPPLTDLMTFNA</sequence>
<feature type="non-terminal residue" evidence="1">
    <location>
        <position position="1"/>
    </location>
</feature>
<gene>
    <name evidence="1" type="ORF">CR513_01614</name>
</gene>
<dbReference type="Proteomes" id="UP000257109">
    <property type="component" value="Unassembled WGS sequence"/>
</dbReference>
<organism evidence="1 2">
    <name type="scientific">Mucuna pruriens</name>
    <name type="common">Velvet bean</name>
    <name type="synonym">Dolichos pruriens</name>
    <dbReference type="NCBI Taxonomy" id="157652"/>
    <lineage>
        <taxon>Eukaryota</taxon>
        <taxon>Viridiplantae</taxon>
        <taxon>Streptophyta</taxon>
        <taxon>Embryophyta</taxon>
        <taxon>Tracheophyta</taxon>
        <taxon>Spermatophyta</taxon>
        <taxon>Magnoliopsida</taxon>
        <taxon>eudicotyledons</taxon>
        <taxon>Gunneridae</taxon>
        <taxon>Pentapetalae</taxon>
        <taxon>rosids</taxon>
        <taxon>fabids</taxon>
        <taxon>Fabales</taxon>
        <taxon>Fabaceae</taxon>
        <taxon>Papilionoideae</taxon>
        <taxon>50 kb inversion clade</taxon>
        <taxon>NPAAA clade</taxon>
        <taxon>indigoferoid/millettioid clade</taxon>
        <taxon>Phaseoleae</taxon>
        <taxon>Mucuna</taxon>
    </lineage>
</organism>
<evidence type="ECO:0000313" key="1">
    <source>
        <dbReference type="EMBL" id="RDY13487.1"/>
    </source>
</evidence>
<reference evidence="1" key="1">
    <citation type="submission" date="2018-05" db="EMBL/GenBank/DDBJ databases">
        <title>Draft genome of Mucuna pruriens seed.</title>
        <authorList>
            <person name="Nnadi N.E."/>
            <person name="Vos R."/>
            <person name="Hasami M.H."/>
            <person name="Devisetty U.K."/>
            <person name="Aguiy J.C."/>
        </authorList>
    </citation>
    <scope>NUCLEOTIDE SEQUENCE [LARGE SCALE GENOMIC DNA]</scope>
    <source>
        <strain evidence="1">JCA_2017</strain>
    </source>
</reference>
<name>A0A371IEL8_MUCPR</name>
<protein>
    <submittedName>
        <fullName evidence="1">Uncharacterized protein</fullName>
    </submittedName>
</protein>
<proteinExistence type="predicted"/>
<dbReference type="EMBL" id="QJKJ01000272">
    <property type="protein sequence ID" value="RDY13487.1"/>
    <property type="molecule type" value="Genomic_DNA"/>
</dbReference>
<comment type="caution">
    <text evidence="1">The sequence shown here is derived from an EMBL/GenBank/DDBJ whole genome shotgun (WGS) entry which is preliminary data.</text>
</comment>